<gene>
    <name evidence="1" type="ORF">MELIAE_LOCUS3009</name>
</gene>
<sequence>MKTDLKTDKGIPKENMVINVDISEEILTPLACASLVNEILKGLLYQKSQIPYPYTWMKTVVNRKRNNINDAQSANRNFSIENHFKVVSTAFDALEEIMSGIRDEFSSSSDVKEVIIVFGTNPLCPKEVFTIQVSDLAKGHIERNHVNKISQIQPKILRSIFLSQAWMDSVDGSAPCSNTFVYIKKETCESTSKIDTCFTPSRTTNFSDKVKQINIKLNFNKDIDRKDCCSNLMVFQEGDDSQSRHELVESENNEKIVVYCQSKCVVKGFKDCFINKTSASELW</sequence>
<proteinExistence type="predicted"/>
<organism evidence="1 2">
    <name type="scientific">Brassicogethes aeneus</name>
    <name type="common">Rape pollen beetle</name>
    <name type="synonym">Meligethes aeneus</name>
    <dbReference type="NCBI Taxonomy" id="1431903"/>
    <lineage>
        <taxon>Eukaryota</taxon>
        <taxon>Metazoa</taxon>
        <taxon>Ecdysozoa</taxon>
        <taxon>Arthropoda</taxon>
        <taxon>Hexapoda</taxon>
        <taxon>Insecta</taxon>
        <taxon>Pterygota</taxon>
        <taxon>Neoptera</taxon>
        <taxon>Endopterygota</taxon>
        <taxon>Coleoptera</taxon>
        <taxon>Polyphaga</taxon>
        <taxon>Cucujiformia</taxon>
        <taxon>Nitidulidae</taxon>
        <taxon>Meligethinae</taxon>
        <taxon>Brassicogethes</taxon>
    </lineage>
</organism>
<dbReference type="Pfam" id="PF06581">
    <property type="entry name" value="p31comet"/>
    <property type="match status" value="1"/>
</dbReference>
<dbReference type="EMBL" id="OV121133">
    <property type="protein sequence ID" value="CAH0550109.1"/>
    <property type="molecule type" value="Genomic_DNA"/>
</dbReference>
<dbReference type="GO" id="GO:0005634">
    <property type="term" value="C:nucleus"/>
    <property type="evidence" value="ECO:0007669"/>
    <property type="project" value="InterPro"/>
</dbReference>
<dbReference type="Proteomes" id="UP001154078">
    <property type="component" value="Chromosome 2"/>
</dbReference>
<accession>A0A9P0AUR1</accession>
<evidence type="ECO:0000313" key="2">
    <source>
        <dbReference type="Proteomes" id="UP001154078"/>
    </source>
</evidence>
<dbReference type="InterPro" id="IPR053729">
    <property type="entry name" value="MAD2L1BP_domain_sf"/>
</dbReference>
<dbReference type="InterPro" id="IPR009511">
    <property type="entry name" value="MAD1/Cdc20-bound-Mad2-bd"/>
</dbReference>
<evidence type="ECO:0000313" key="1">
    <source>
        <dbReference type="EMBL" id="CAH0550109.1"/>
    </source>
</evidence>
<keyword evidence="2" id="KW-1185">Reference proteome</keyword>
<protein>
    <submittedName>
        <fullName evidence="1">Uncharacterized protein</fullName>
    </submittedName>
</protein>
<dbReference type="Gene3D" id="3.30.900.20">
    <property type="match status" value="1"/>
</dbReference>
<reference evidence="1" key="1">
    <citation type="submission" date="2021-12" db="EMBL/GenBank/DDBJ databases">
        <authorList>
            <person name="King R."/>
        </authorList>
    </citation>
    <scope>NUCLEOTIDE SEQUENCE</scope>
</reference>
<dbReference type="PANTHER" id="PTHR15681:SF1">
    <property type="entry name" value="MAD2L1-BINDING PROTEIN"/>
    <property type="match status" value="1"/>
</dbReference>
<dbReference type="GO" id="GO:0007096">
    <property type="term" value="P:regulation of exit from mitosis"/>
    <property type="evidence" value="ECO:0007669"/>
    <property type="project" value="InterPro"/>
</dbReference>
<name>A0A9P0AUR1_BRAAE</name>
<dbReference type="OrthoDB" id="6334764at2759"/>
<dbReference type="AlphaFoldDB" id="A0A9P0AUR1"/>
<dbReference type="PANTHER" id="PTHR15681">
    <property type="entry name" value="MAD2L1-BINDING PROTEIN"/>
    <property type="match status" value="1"/>
</dbReference>